<feature type="transmembrane region" description="Helical" evidence="1">
    <location>
        <begin position="543"/>
        <end position="564"/>
    </location>
</feature>
<feature type="transmembrane region" description="Helical" evidence="1">
    <location>
        <begin position="287"/>
        <end position="308"/>
    </location>
</feature>
<feature type="transmembrane region" description="Helical" evidence="1">
    <location>
        <begin position="166"/>
        <end position="187"/>
    </location>
</feature>
<proteinExistence type="predicted"/>
<sequence>MNVKHSLLDHAAIIIAAFSSLALSFWTYILVSLGAVRGTKAVIQVQSTPPGQVDPEALLLELHSLATKHKGMVAVEDYTQPHPTIFASGPRAENWVTHGYGSLPLENDYHVAPLVDYPGADLRLSFFVGGTDQYIHDVTQLFESHGYQTGTLNTHYLLFLLQNAQLTGLTFAIIFLVAALSAAAVVLRSKEIAILRIHGYSPGRVIRRDLKDYLAKSLIAALSVLAAVVIVLALMSSLDAISHLLPWLLAFLAATYLAFFATRLLSIVILGTTSATAAAKGRLPGKAILGFTYAIKAIVAILLVGFVASGHNQFVEWQEQHQDRQAWDAAYGYEIARVSGAREIDETQPAEQRFAHLVDDLARQDKALLVDYSHAGIYTELPAGIGVMSIDPAGARESVTGPALSTLLNVDTSAGPVIVVPESIFDPAFDYASVLLPDTSSPTVITTKAGNDVFTWDTGVAGWAGDTVVKDPIFILYESPLDYGVRNLIAAVSQRRIVFEQGSLREAIGSDKELYTFIYQVLPVREVWAQSLAEIKSRTFTSIAGAILIIVFMGFVCFAASFIGRRIFAQPMTVYFLHGQSRLGAIYPIYLLELTGILGVAIGLYNHGSEKRRLIAQGVDWSTFDPAIAGGLVTRPGTIIVCVSFVLISTALTLALLHFGDPKKGKLGHDHAA</sequence>
<feature type="transmembrane region" description="Helical" evidence="1">
    <location>
        <begin position="638"/>
        <end position="659"/>
    </location>
</feature>
<organism evidence="2 3">
    <name type="scientific">Corynebacterium uterequi</name>
    <dbReference type="NCBI Taxonomy" id="1072256"/>
    <lineage>
        <taxon>Bacteria</taxon>
        <taxon>Bacillati</taxon>
        <taxon>Actinomycetota</taxon>
        <taxon>Actinomycetes</taxon>
        <taxon>Mycobacteriales</taxon>
        <taxon>Corynebacteriaceae</taxon>
        <taxon>Corynebacterium</taxon>
    </lineage>
</organism>
<reference evidence="2 3" key="1">
    <citation type="journal article" date="2015" name="Genome Announc.">
        <title>Virulence Factor Genes Detected in the Complete Genome Sequence of Corynebacterium uterequi DSM 45634, Isolated from the Uterus of a Maiden Mare.</title>
        <authorList>
            <person name="Ruckert C."/>
            <person name="Kriete M."/>
            <person name="Jaenicke S."/>
            <person name="Winkler A."/>
            <person name="Tauch A."/>
        </authorList>
    </citation>
    <scope>NUCLEOTIDE SEQUENCE [LARGE SCALE GENOMIC DNA]</scope>
    <source>
        <strain evidence="2 3">DSM 45634</strain>
    </source>
</reference>
<keyword evidence="1" id="KW-0812">Transmembrane</keyword>
<feature type="transmembrane region" description="Helical" evidence="1">
    <location>
        <begin position="213"/>
        <end position="235"/>
    </location>
</feature>
<dbReference type="Proteomes" id="UP000035548">
    <property type="component" value="Chromosome"/>
</dbReference>
<evidence type="ECO:0000313" key="3">
    <source>
        <dbReference type="Proteomes" id="UP000035548"/>
    </source>
</evidence>
<evidence type="ECO:0000313" key="2">
    <source>
        <dbReference type="EMBL" id="AKK11589.1"/>
    </source>
</evidence>
<name>A0A0G3HE46_9CORY</name>
<feature type="transmembrane region" description="Helical" evidence="1">
    <location>
        <begin position="247"/>
        <end position="275"/>
    </location>
</feature>
<gene>
    <name evidence="2" type="ORF">CUTER_08020</name>
</gene>
<keyword evidence="1" id="KW-1133">Transmembrane helix</keyword>
<dbReference type="AlphaFoldDB" id="A0A0G3HE46"/>
<dbReference type="RefSeq" id="WP_047259972.1">
    <property type="nucleotide sequence ID" value="NZ_CP011546.1"/>
</dbReference>
<reference evidence="3" key="2">
    <citation type="submission" date="2015-05" db="EMBL/GenBank/DDBJ databases">
        <title>Complete genome sequence of Corynebacterium uterequi DSM 45634, isolated from the uterus of a maiden mare.</title>
        <authorList>
            <person name="Ruckert C."/>
            <person name="Albersmeier A."/>
            <person name="Winkler A."/>
            <person name="Tauch A."/>
        </authorList>
    </citation>
    <scope>NUCLEOTIDE SEQUENCE [LARGE SCALE GENOMIC DNA]</scope>
    <source>
        <strain evidence="3">DSM 45634</strain>
    </source>
</reference>
<dbReference type="KEGG" id="cut:CUTER_08020"/>
<dbReference type="PATRIC" id="fig|1072256.5.peg.1583"/>
<evidence type="ECO:0000256" key="1">
    <source>
        <dbReference type="SAM" id="Phobius"/>
    </source>
</evidence>
<keyword evidence="1" id="KW-0472">Membrane</keyword>
<accession>A0A0G3HE46</accession>
<protein>
    <submittedName>
        <fullName evidence="2">Uncharacterized protein</fullName>
    </submittedName>
</protein>
<dbReference type="EMBL" id="CP011546">
    <property type="protein sequence ID" value="AKK11589.1"/>
    <property type="molecule type" value="Genomic_DNA"/>
</dbReference>
<keyword evidence="3" id="KW-1185">Reference proteome</keyword>
<feature type="transmembrane region" description="Helical" evidence="1">
    <location>
        <begin position="585"/>
        <end position="605"/>
    </location>
</feature>
<feature type="transmembrane region" description="Helical" evidence="1">
    <location>
        <begin position="12"/>
        <end position="31"/>
    </location>
</feature>